<dbReference type="EMBL" id="KR824843">
    <property type="protein sequence ID" value="AKQ06947.1"/>
    <property type="molecule type" value="Genomic_DNA"/>
</dbReference>
<dbReference type="Proteomes" id="UP000201155">
    <property type="component" value="Segment"/>
</dbReference>
<dbReference type="RefSeq" id="YP_009211209.1">
    <property type="nucleotide sequence ID" value="NC_028937.1"/>
</dbReference>
<feature type="domain" description="DUF7304" evidence="1">
    <location>
        <begin position="28"/>
        <end position="95"/>
    </location>
</feature>
<dbReference type="KEGG" id="vg:26637678"/>
<organism evidence="2 3">
    <name type="scientific">Mycobacterium phage Ovechkin</name>
    <dbReference type="NCBI Taxonomy" id="1673889"/>
    <lineage>
        <taxon>Viruses</taxon>
        <taxon>Duplodnaviria</taxon>
        <taxon>Heunggongvirae</taxon>
        <taxon>Uroviricota</taxon>
        <taxon>Caudoviricetes</taxon>
        <taxon>Gracegardnervirinae</taxon>
        <taxon>Cheoctovirus</taxon>
        <taxon>Cheoctovirus ovechkin</taxon>
    </lineage>
</organism>
<dbReference type="Pfam" id="PF23979">
    <property type="entry name" value="DUF7304"/>
    <property type="match status" value="1"/>
</dbReference>
<dbReference type="OrthoDB" id="17412at10239"/>
<dbReference type="InterPro" id="IPR055728">
    <property type="entry name" value="DUF7304"/>
</dbReference>
<keyword evidence="3" id="KW-1185">Reference proteome</keyword>
<proteinExistence type="predicted"/>
<name>A0A0H4TI77_9CAUD</name>
<evidence type="ECO:0000313" key="3">
    <source>
        <dbReference type="Proteomes" id="UP000201155"/>
    </source>
</evidence>
<evidence type="ECO:0000259" key="1">
    <source>
        <dbReference type="Pfam" id="PF23979"/>
    </source>
</evidence>
<sequence>MSELNRINRGVCPTPGKKQYRSQSEANRFIFYSDPQRLIKKSHGGVTVGLGNDDGTDLAYLNVGDGYRNDGDVLLTADELTDLIDQLTIIRNAMRLT</sequence>
<gene>
    <name evidence="2" type="ORF">PBI_OVECHKIN_45</name>
</gene>
<dbReference type="GeneID" id="26637678"/>
<reference evidence="2 3" key="1">
    <citation type="submission" date="2015-05" db="EMBL/GenBank/DDBJ databases">
        <authorList>
            <person name="Brusko S."/>
            <person name="Campbell R.A."/>
            <person name="Rubia G.C."/>
            <person name="Walstead R.N."/>
            <person name="Shah Z.V."/>
            <person name="Tahir R."/>
            <person name="Serrano M.G."/>
            <person name="Buck G."/>
            <person name="Lee V."/>
            <person name="Wang Y."/>
            <person name="Carvalho R."/>
            <person name="Voegtly L."/>
            <person name="Shi R."/>
            <person name="Duckworth R."/>
            <person name="Johnson A."/>
            <person name="Loviza R."/>
            <person name="Walstead R."/>
            <person name="Shah Z."/>
            <person name="Kiflezghi M."/>
            <person name="Wade K."/>
            <person name="Delesalle V.A."/>
            <person name="Bradley K.W."/>
            <person name="Asai D.J."/>
            <person name="Bowman C.A."/>
            <person name="Russell D.A."/>
            <person name="Pope W.H."/>
            <person name="Jacobs-Sera D."/>
            <person name="Hendrix R.W."/>
            <person name="Hatfull G.F."/>
        </authorList>
    </citation>
    <scope>NUCLEOTIDE SEQUENCE [LARGE SCALE GENOMIC DNA]</scope>
</reference>
<evidence type="ECO:0000313" key="2">
    <source>
        <dbReference type="EMBL" id="AKQ06947.1"/>
    </source>
</evidence>
<accession>A0A0H4TI77</accession>
<protein>
    <recommendedName>
        <fullName evidence="1">DUF7304 domain-containing protein</fullName>
    </recommendedName>
</protein>